<dbReference type="Proteomes" id="UP000239800">
    <property type="component" value="Unassembled WGS sequence"/>
</dbReference>
<dbReference type="Pfam" id="PF02682">
    <property type="entry name" value="CT_C_D"/>
    <property type="match status" value="1"/>
</dbReference>
<dbReference type="OrthoDB" id="9778567at2"/>
<reference evidence="5 6" key="1">
    <citation type="submission" date="2016-11" db="EMBL/GenBank/DDBJ databases">
        <title>Trade-off between light-utilization and light-protection in marine flavobacteria.</title>
        <authorList>
            <person name="Kumagai Y."/>
        </authorList>
    </citation>
    <scope>NUCLEOTIDE SEQUENCE [LARGE SCALE GENOMIC DNA]</scope>
    <source>
        <strain evidence="5 6">NBRC 107741</strain>
    </source>
</reference>
<dbReference type="AlphaFoldDB" id="A0A2S7KNF4"/>
<dbReference type="GO" id="GO:0005524">
    <property type="term" value="F:ATP binding"/>
    <property type="evidence" value="ECO:0007669"/>
    <property type="project" value="UniProtKB-KW"/>
</dbReference>
<evidence type="ECO:0000256" key="3">
    <source>
        <dbReference type="ARBA" id="ARBA00022840"/>
    </source>
</evidence>
<comment type="caution">
    <text evidence="5">The sequence shown here is derived from an EMBL/GenBank/DDBJ whole genome shotgun (WGS) entry which is preliminary data.</text>
</comment>
<dbReference type="PANTHER" id="PTHR34698">
    <property type="entry name" value="5-OXOPROLINASE SUBUNIT B"/>
    <property type="match status" value="1"/>
</dbReference>
<dbReference type="GO" id="GO:0016787">
    <property type="term" value="F:hydrolase activity"/>
    <property type="evidence" value="ECO:0007669"/>
    <property type="project" value="UniProtKB-KW"/>
</dbReference>
<dbReference type="SUPFAM" id="SSF160467">
    <property type="entry name" value="PH0987 N-terminal domain-like"/>
    <property type="match status" value="1"/>
</dbReference>
<organism evidence="5 6">
    <name type="scientific">Aureitalea marina</name>
    <dbReference type="NCBI Taxonomy" id="930804"/>
    <lineage>
        <taxon>Bacteria</taxon>
        <taxon>Pseudomonadati</taxon>
        <taxon>Bacteroidota</taxon>
        <taxon>Flavobacteriia</taxon>
        <taxon>Flavobacteriales</taxon>
        <taxon>Flavobacteriaceae</taxon>
        <taxon>Aureitalea</taxon>
    </lineage>
</organism>
<evidence type="ECO:0000313" key="6">
    <source>
        <dbReference type="Proteomes" id="UP000239800"/>
    </source>
</evidence>
<dbReference type="InterPro" id="IPR029000">
    <property type="entry name" value="Cyclophilin-like_dom_sf"/>
</dbReference>
<dbReference type="RefSeq" id="WP_104812090.1">
    <property type="nucleotide sequence ID" value="NZ_MQUB01000001.1"/>
</dbReference>
<proteinExistence type="predicted"/>
<dbReference type="InterPro" id="IPR010016">
    <property type="entry name" value="PxpB"/>
</dbReference>
<evidence type="ECO:0000256" key="1">
    <source>
        <dbReference type="ARBA" id="ARBA00022741"/>
    </source>
</evidence>
<dbReference type="SUPFAM" id="SSF50891">
    <property type="entry name" value="Cyclophilin-like"/>
    <property type="match status" value="1"/>
</dbReference>
<dbReference type="PANTHER" id="PTHR34698:SF2">
    <property type="entry name" value="5-OXOPROLINASE SUBUNIT B"/>
    <property type="match status" value="1"/>
</dbReference>
<dbReference type="Gene3D" id="2.40.100.10">
    <property type="entry name" value="Cyclophilin-like"/>
    <property type="match status" value="1"/>
</dbReference>
<keyword evidence="1" id="KW-0547">Nucleotide-binding</keyword>
<keyword evidence="6" id="KW-1185">Reference proteome</keyword>
<protein>
    <recommendedName>
        <fullName evidence="4">Carboxyltransferase domain-containing protein</fullName>
    </recommendedName>
</protein>
<evidence type="ECO:0000313" key="5">
    <source>
        <dbReference type="EMBL" id="PQB04164.1"/>
    </source>
</evidence>
<dbReference type="NCBIfam" id="TIGR00370">
    <property type="entry name" value="5-oxoprolinase subunit PxpB"/>
    <property type="match status" value="1"/>
</dbReference>
<dbReference type="EMBL" id="MQUB01000001">
    <property type="protein sequence ID" value="PQB04164.1"/>
    <property type="molecule type" value="Genomic_DNA"/>
</dbReference>
<dbReference type="InterPro" id="IPR003833">
    <property type="entry name" value="CT_C_D"/>
</dbReference>
<evidence type="ECO:0000259" key="4">
    <source>
        <dbReference type="SMART" id="SM00796"/>
    </source>
</evidence>
<accession>A0A2S7KNF4</accession>
<dbReference type="Gene3D" id="3.30.1360.40">
    <property type="match status" value="1"/>
</dbReference>
<feature type="domain" description="Carboxyltransferase" evidence="4">
    <location>
        <begin position="3"/>
        <end position="203"/>
    </location>
</feature>
<keyword evidence="2" id="KW-0378">Hydrolase</keyword>
<sequence>MRPEIKQFGDKAVLLEFPPHIDPQLHRRVMQWTRFLELHFQKDILNVVPSYASIAIYLNSHVEVETIIQNLKVSDPLSTKENPRRKWHYTLPVCYADSMAPDMSSMCESLSLTPEQLIRLHTKPTYLVYFIGFLPGFPYLGGLDSQLHFPRKDSPRPLVAKGSVGIGGQQTGIYPQDSPGGWNLIGHCPVPLFDPGLDTSSLLAPGDQVSFQTISLEEHEEISELIIRSDYQVGKTEIHD</sequence>
<dbReference type="SMART" id="SM00796">
    <property type="entry name" value="AHS1"/>
    <property type="match status" value="1"/>
</dbReference>
<keyword evidence="3" id="KW-0067">ATP-binding</keyword>
<evidence type="ECO:0000256" key="2">
    <source>
        <dbReference type="ARBA" id="ARBA00022801"/>
    </source>
</evidence>
<name>A0A2S7KNF4_9FLAO</name>
<gene>
    <name evidence="5" type="ORF">BST85_04045</name>
</gene>